<reference evidence="2" key="1">
    <citation type="journal article" date="2014" name="Front. Microbiol.">
        <title>High frequency of phylogenetically diverse reductive dehalogenase-homologous genes in deep subseafloor sedimentary metagenomes.</title>
        <authorList>
            <person name="Kawai M."/>
            <person name="Futagami T."/>
            <person name="Toyoda A."/>
            <person name="Takaki Y."/>
            <person name="Nishi S."/>
            <person name="Hori S."/>
            <person name="Arai W."/>
            <person name="Tsubouchi T."/>
            <person name="Morono Y."/>
            <person name="Uchiyama I."/>
            <person name="Ito T."/>
            <person name="Fujiyama A."/>
            <person name="Inagaki F."/>
            <person name="Takami H."/>
        </authorList>
    </citation>
    <scope>NUCLEOTIDE SEQUENCE</scope>
    <source>
        <strain evidence="2">Expedition CK06-06</strain>
    </source>
</reference>
<dbReference type="EMBL" id="BARV01045836">
    <property type="protein sequence ID" value="GAI60966.1"/>
    <property type="molecule type" value="Genomic_DNA"/>
</dbReference>
<feature type="region of interest" description="Disordered" evidence="1">
    <location>
        <begin position="1"/>
        <end position="44"/>
    </location>
</feature>
<name>X1R1L7_9ZZZZ</name>
<accession>X1R1L7</accession>
<evidence type="ECO:0000256" key="1">
    <source>
        <dbReference type="SAM" id="MobiDB-lite"/>
    </source>
</evidence>
<protein>
    <submittedName>
        <fullName evidence="2">Uncharacterized protein</fullName>
    </submittedName>
</protein>
<proteinExistence type="predicted"/>
<feature type="non-terminal residue" evidence="2">
    <location>
        <position position="44"/>
    </location>
</feature>
<feature type="compositionally biased region" description="Basic residues" evidence="1">
    <location>
        <begin position="14"/>
        <end position="24"/>
    </location>
</feature>
<organism evidence="2">
    <name type="scientific">marine sediment metagenome</name>
    <dbReference type="NCBI Taxonomy" id="412755"/>
    <lineage>
        <taxon>unclassified sequences</taxon>
        <taxon>metagenomes</taxon>
        <taxon>ecological metagenomes</taxon>
    </lineage>
</organism>
<comment type="caution">
    <text evidence="2">The sequence shown here is derived from an EMBL/GenBank/DDBJ whole genome shotgun (WGS) entry which is preliminary data.</text>
</comment>
<gene>
    <name evidence="2" type="ORF">S06H3_66850</name>
</gene>
<dbReference type="AlphaFoldDB" id="X1R1L7"/>
<sequence>VNNIPPAFGDGKDRNRKNHKKPRPKHAENTGKQNIFKDPGGQAG</sequence>
<evidence type="ECO:0000313" key="2">
    <source>
        <dbReference type="EMBL" id="GAI60966.1"/>
    </source>
</evidence>
<feature type="non-terminal residue" evidence="2">
    <location>
        <position position="1"/>
    </location>
</feature>